<gene>
    <name evidence="6" type="ORF">GTA08_BOTSDO11992</name>
</gene>
<evidence type="ECO:0000256" key="4">
    <source>
        <dbReference type="SAM" id="Phobius"/>
    </source>
</evidence>
<dbReference type="SUPFAM" id="SSF53474">
    <property type="entry name" value="alpha/beta-Hydrolases"/>
    <property type="match status" value="1"/>
</dbReference>
<dbReference type="Proteomes" id="UP000572817">
    <property type="component" value="Unassembled WGS sequence"/>
</dbReference>
<dbReference type="InterPro" id="IPR033140">
    <property type="entry name" value="Lipase_GDXG_put_SER_AS"/>
</dbReference>
<dbReference type="GO" id="GO:0016787">
    <property type="term" value="F:hydrolase activity"/>
    <property type="evidence" value="ECO:0007669"/>
    <property type="project" value="UniProtKB-KW"/>
</dbReference>
<comment type="similarity">
    <text evidence="1">Belongs to the 'GDXG' lipolytic enzyme family.</text>
</comment>
<dbReference type="InterPro" id="IPR013094">
    <property type="entry name" value="AB_hydrolase_3"/>
</dbReference>
<dbReference type="AlphaFoldDB" id="A0A8H4N9R3"/>
<evidence type="ECO:0000256" key="3">
    <source>
        <dbReference type="PROSITE-ProRule" id="PRU10038"/>
    </source>
</evidence>
<keyword evidence="2" id="KW-0378">Hydrolase</keyword>
<evidence type="ECO:0000256" key="2">
    <source>
        <dbReference type="ARBA" id="ARBA00022801"/>
    </source>
</evidence>
<comment type="caution">
    <text evidence="6">The sequence shown here is derived from an EMBL/GenBank/DDBJ whole genome shotgun (WGS) entry which is preliminary data.</text>
</comment>
<protein>
    <recommendedName>
        <fullName evidence="5">Alpha/beta hydrolase fold-3 domain-containing protein</fullName>
    </recommendedName>
</protein>
<dbReference type="PANTHER" id="PTHR48081:SF8">
    <property type="entry name" value="ALPHA_BETA HYDROLASE FOLD-3 DOMAIN-CONTAINING PROTEIN-RELATED"/>
    <property type="match status" value="1"/>
</dbReference>
<dbReference type="PANTHER" id="PTHR48081">
    <property type="entry name" value="AB HYDROLASE SUPERFAMILY PROTEIN C4A8.06C"/>
    <property type="match status" value="1"/>
</dbReference>
<proteinExistence type="inferred from homology"/>
<evidence type="ECO:0000259" key="5">
    <source>
        <dbReference type="Pfam" id="PF07859"/>
    </source>
</evidence>
<keyword evidence="4" id="KW-0812">Transmembrane</keyword>
<feature type="transmembrane region" description="Helical" evidence="4">
    <location>
        <begin position="12"/>
        <end position="35"/>
    </location>
</feature>
<organism evidence="6 7">
    <name type="scientific">Botryosphaeria dothidea</name>
    <dbReference type="NCBI Taxonomy" id="55169"/>
    <lineage>
        <taxon>Eukaryota</taxon>
        <taxon>Fungi</taxon>
        <taxon>Dikarya</taxon>
        <taxon>Ascomycota</taxon>
        <taxon>Pezizomycotina</taxon>
        <taxon>Dothideomycetes</taxon>
        <taxon>Dothideomycetes incertae sedis</taxon>
        <taxon>Botryosphaeriales</taxon>
        <taxon>Botryosphaeriaceae</taxon>
        <taxon>Botryosphaeria</taxon>
    </lineage>
</organism>
<feature type="active site" evidence="3">
    <location>
        <position position="219"/>
    </location>
</feature>
<keyword evidence="4" id="KW-1133">Transmembrane helix</keyword>
<evidence type="ECO:0000313" key="7">
    <source>
        <dbReference type="Proteomes" id="UP000572817"/>
    </source>
</evidence>
<feature type="domain" description="Alpha/beta hydrolase fold-3" evidence="5">
    <location>
        <begin position="137"/>
        <end position="358"/>
    </location>
</feature>
<dbReference type="InterPro" id="IPR029058">
    <property type="entry name" value="AB_hydrolase_fold"/>
</dbReference>
<name>A0A8H4N9R3_9PEZI</name>
<dbReference type="InterPro" id="IPR050300">
    <property type="entry name" value="GDXG_lipolytic_enzyme"/>
</dbReference>
<dbReference type="OrthoDB" id="2152029at2759"/>
<dbReference type="Gene3D" id="3.40.50.1820">
    <property type="entry name" value="alpha/beta hydrolase"/>
    <property type="match status" value="1"/>
</dbReference>
<dbReference type="PROSITE" id="PS01174">
    <property type="entry name" value="LIPASE_GDXG_SER"/>
    <property type="match status" value="1"/>
</dbReference>
<evidence type="ECO:0000313" key="6">
    <source>
        <dbReference type="EMBL" id="KAF4312523.1"/>
    </source>
</evidence>
<keyword evidence="4" id="KW-0472">Membrane</keyword>
<dbReference type="Pfam" id="PF07859">
    <property type="entry name" value="Abhydrolase_3"/>
    <property type="match status" value="1"/>
</dbReference>
<keyword evidence="7" id="KW-1185">Reference proteome</keyword>
<reference evidence="6" key="1">
    <citation type="submission" date="2020-04" db="EMBL/GenBank/DDBJ databases">
        <title>Genome Assembly and Annotation of Botryosphaeria dothidea sdau 11-99, a Latent Pathogen of Apple Fruit Ring Rot in China.</title>
        <authorList>
            <person name="Yu C."/>
            <person name="Diao Y."/>
            <person name="Lu Q."/>
            <person name="Zhao J."/>
            <person name="Cui S."/>
            <person name="Peng C."/>
            <person name="He B."/>
            <person name="Liu H."/>
        </authorList>
    </citation>
    <scope>NUCLEOTIDE SEQUENCE [LARGE SCALE GENOMIC DNA]</scope>
    <source>
        <strain evidence="6">Sdau11-99</strain>
    </source>
</reference>
<evidence type="ECO:0000256" key="1">
    <source>
        <dbReference type="ARBA" id="ARBA00010515"/>
    </source>
</evidence>
<accession>A0A8H4N9R3</accession>
<sequence length="388" mass="42933">MSSTLTRHPFKAAYALYAILLESIRIPLWMLVYILPSLRPEPKWTHRQAVRTRLLRAIVYHSAQVEVHVPLSMTPGGEGDRFVIMTPAESSMYRGPLADQETKPAKIGGTWYSESYAPSTANGSTNGSTTTTNKAVVLHFHGGAFVLGDGRERDCGHLARNMLKHAPSVSHVFCPQYRLAGAPSKTRFPGALQDAVTSYLHLLRTHRIPASRIIFSGDSAGGNIVNGLLRYITVHGQELDIPAPACAWMWSPWINPSLALDAAQFARSPNYQSDYITEGFGAWGCRVYAPHCDINDAWVSGGAHPFRSPAPVWVQTGGRELLFHDNVEFFESLRKINGDEKDGGVPCELEIVPYAPHDIPLVGHIVAFSKEYAEVLKKANAFYERVRK</sequence>
<dbReference type="EMBL" id="WWBZ02000002">
    <property type="protein sequence ID" value="KAF4312523.1"/>
    <property type="molecule type" value="Genomic_DNA"/>
</dbReference>